<organism evidence="2 3">
    <name type="scientific">Neomoorella stamsii</name>
    <dbReference type="NCBI Taxonomy" id="1266720"/>
    <lineage>
        <taxon>Bacteria</taxon>
        <taxon>Bacillati</taxon>
        <taxon>Bacillota</taxon>
        <taxon>Clostridia</taxon>
        <taxon>Neomoorellales</taxon>
        <taxon>Neomoorellaceae</taxon>
        <taxon>Neomoorella</taxon>
    </lineage>
</organism>
<dbReference type="RefSeq" id="WP_054936992.1">
    <property type="nucleotide sequence ID" value="NZ_PVXL01000072.1"/>
</dbReference>
<accession>A0A9X7J0J6</accession>
<gene>
    <name evidence="2" type="ORF">MOST_30470</name>
</gene>
<proteinExistence type="predicted"/>
<comment type="caution">
    <text evidence="2">The sequence shown here is derived from an EMBL/GenBank/DDBJ whole genome shotgun (WGS) entry which is preliminary data.</text>
</comment>
<name>A0A9X7J0J6_9FIRM</name>
<evidence type="ECO:0000313" key="3">
    <source>
        <dbReference type="Proteomes" id="UP000239430"/>
    </source>
</evidence>
<dbReference type="Proteomes" id="UP000239430">
    <property type="component" value="Unassembled WGS sequence"/>
</dbReference>
<dbReference type="AlphaFoldDB" id="A0A9X7J0J6"/>
<dbReference type="EMBL" id="PVXL01000072">
    <property type="protein sequence ID" value="PRR69625.1"/>
    <property type="molecule type" value="Genomic_DNA"/>
</dbReference>
<protein>
    <submittedName>
        <fullName evidence="2">Uncharacterized protein</fullName>
    </submittedName>
</protein>
<reference evidence="2 3" key="1">
    <citation type="submission" date="2018-03" db="EMBL/GenBank/DDBJ databases">
        <title>Genome sequence of Moorella stamsii DSM 26217.</title>
        <authorList>
            <person name="Poehlein A."/>
            <person name="Daniel R."/>
        </authorList>
    </citation>
    <scope>NUCLEOTIDE SEQUENCE [LARGE SCALE GENOMIC DNA]</scope>
    <source>
        <strain evidence="3">DSM 26217</strain>
    </source>
</reference>
<keyword evidence="3" id="KW-1185">Reference proteome</keyword>
<keyword evidence="1" id="KW-0175">Coiled coil</keyword>
<evidence type="ECO:0000313" key="2">
    <source>
        <dbReference type="EMBL" id="PRR69625.1"/>
    </source>
</evidence>
<evidence type="ECO:0000256" key="1">
    <source>
        <dbReference type="SAM" id="Coils"/>
    </source>
</evidence>
<feature type="coiled-coil region" evidence="1">
    <location>
        <begin position="2"/>
        <end position="78"/>
    </location>
</feature>
<sequence>MTDNIAARLNNLKAQIEKGKAERAKAEANLETYNKQKEEIMAELAALGVAPETLDEEIARLEAEIEDNLAKAEELLRG</sequence>